<proteinExistence type="predicted"/>
<organism evidence="1 2">
    <name type="scientific">Corynebacterium pseudotuberculosis 258</name>
    <dbReference type="NCBI Taxonomy" id="1168865"/>
    <lineage>
        <taxon>Bacteria</taxon>
        <taxon>Bacillati</taxon>
        <taxon>Actinomycetota</taxon>
        <taxon>Actinomycetes</taxon>
        <taxon>Mycobacteriales</taxon>
        <taxon>Corynebacteriaceae</taxon>
        <taxon>Corynebacterium</taxon>
    </lineage>
</organism>
<protein>
    <submittedName>
        <fullName evidence="1">Uncharacterized protein</fullName>
    </submittedName>
</protein>
<gene>
    <name evidence="1" type="ORF">CP258_04845</name>
</gene>
<dbReference type="AlphaFoldDB" id="A0AAX1FM39"/>
<name>A0AAX1FM39_CORPS</name>
<dbReference type="EMBL" id="CP003540">
    <property type="protein sequence ID" value="QGW56949.1"/>
    <property type="molecule type" value="Genomic_DNA"/>
</dbReference>
<evidence type="ECO:0000313" key="2">
    <source>
        <dbReference type="Proteomes" id="UP000006465"/>
    </source>
</evidence>
<dbReference type="Proteomes" id="UP000006465">
    <property type="component" value="Chromosome"/>
</dbReference>
<dbReference type="KEGG" id="coe:CP258_04845"/>
<accession>A0AAX1FM39</accession>
<reference evidence="1 2" key="1">
    <citation type="journal article" date="2013" name="J. Biotechnol.">
        <title>Genome sequence of Corynebacterium pseudotuberculosis biovar equi strain 258 and prediction of antigenic targets to improve biotechnological vaccine production.</title>
        <authorList>
            <person name="Soares S.C."/>
            <person name="Trost E."/>
            <person name="Ramos R.T."/>
            <person name="Carneiro A.R."/>
            <person name="Santos A.R."/>
            <person name="Pinto A.C."/>
            <person name="Barbosa E."/>
            <person name="Aburjaile F."/>
            <person name="Ali A."/>
            <person name="Diniz C.A."/>
            <person name="Hassan S.S."/>
            <person name="Fiaux K."/>
            <person name="Guimaraes L.C."/>
            <person name="Bakhtiar S.M."/>
            <person name="Pereira U."/>
            <person name="Almeida S.S."/>
            <person name="Abreu V.A."/>
            <person name="Rocha F.S."/>
            <person name="Dorella F.A."/>
            <person name="Miyoshi A."/>
            <person name="Silva A."/>
            <person name="Azevedo V."/>
            <person name="Tauch A."/>
        </authorList>
    </citation>
    <scope>NUCLEOTIDE SEQUENCE [LARGE SCALE GENOMIC DNA]</scope>
    <source>
        <strain evidence="1 2">258</strain>
    </source>
</reference>
<evidence type="ECO:0000313" key="1">
    <source>
        <dbReference type="EMBL" id="QGW56949.1"/>
    </source>
</evidence>
<sequence>MGFKVIDDYKENNRGKQAEFHGAIMVDGDWYGPCMPQRLIDASPLRREGKIGEQEYDRLIAQREAYRLRPKCKKNKAVSISVPHGEPAGR</sequence>
<dbReference type="RefSeq" id="WP_155719855.1">
    <property type="nucleotide sequence ID" value="NC_017945.3"/>
</dbReference>